<evidence type="ECO:0000256" key="9">
    <source>
        <dbReference type="ARBA" id="ARBA00050776"/>
    </source>
</evidence>
<dbReference type="GO" id="GO:0030170">
    <property type="term" value="F:pyridoxal phosphate binding"/>
    <property type="evidence" value="ECO:0007669"/>
    <property type="project" value="UniProtKB-UniRule"/>
</dbReference>
<evidence type="ECO:0000256" key="7">
    <source>
        <dbReference type="ARBA" id="ARBA00023004"/>
    </source>
</evidence>
<organism evidence="13 14">
    <name type="scientific">Gloeobacter kilaueensis (strain ATCC BAA-2537 / CCAP 1431/1 / ULC 316 / JS1)</name>
    <dbReference type="NCBI Taxonomy" id="1183438"/>
    <lineage>
        <taxon>Bacteria</taxon>
        <taxon>Bacillati</taxon>
        <taxon>Cyanobacteriota</taxon>
        <taxon>Cyanophyceae</taxon>
        <taxon>Gloeobacterales</taxon>
        <taxon>Gloeobacteraceae</taxon>
        <taxon>Gloeobacter</taxon>
    </lineage>
</organism>
<comment type="cofactor">
    <cofactor evidence="1 10 11">
        <name>pyridoxal 5'-phosphate</name>
        <dbReference type="ChEBI" id="CHEBI:597326"/>
    </cofactor>
</comment>
<evidence type="ECO:0000259" key="12">
    <source>
        <dbReference type="Pfam" id="PF00266"/>
    </source>
</evidence>
<feature type="modified residue" description="N6-(pyridoxal phosphate)lysine" evidence="10">
    <location>
        <position position="204"/>
    </location>
</feature>
<keyword evidence="14" id="KW-1185">Reference proteome</keyword>
<evidence type="ECO:0000256" key="6">
    <source>
        <dbReference type="ARBA" id="ARBA00022898"/>
    </source>
</evidence>
<keyword evidence="3 10" id="KW-0808">Transferase</keyword>
<sequence>MNQVIYLDNQATTPVDPAVLEAMWPYFTEKFGNAASRSHPYGWEAEEAVELARTRVAAALHADGREIVFTSGATESNNLAIKGVAEAYRQKGNHLITVSTEHKCVLDSMSFLEHQGYRVTYLPVSAGGLIDPAQLAAAITPETILISVMFANNEIGVLQPVAEIGRIAKAHGVVFHTDAAQAVGKVPIDVQALGIDLLSISGHKLYGPKGIGALYVRRKNPRVSLTAQIHGGGHERGMRSGTLAVPLIVGLGTAVEQAVANLSAEAPRLRALRDRLLEQITGRLSGVIVNGSLDERLAGNLNLAFAGVEGTALLMGLADTVALSSGSACTSASLAPSHVLRALGLDDELAHASLRFGIGRFNTEADIERTSAKVVEVVNRLRELSPAWEAHLNRQAVASS</sequence>
<dbReference type="InterPro" id="IPR015422">
    <property type="entry name" value="PyrdxlP-dep_Trfase_small"/>
</dbReference>
<dbReference type="HOGENOM" id="CLU_003433_0_2_3"/>
<keyword evidence="10" id="KW-0963">Cytoplasm</keyword>
<dbReference type="PROSITE" id="PS00595">
    <property type="entry name" value="AA_TRANSFER_CLASS_5"/>
    <property type="match status" value="1"/>
</dbReference>
<dbReference type="EMBL" id="CP003587">
    <property type="protein sequence ID" value="AGY59694.1"/>
    <property type="molecule type" value="Genomic_DNA"/>
</dbReference>
<dbReference type="InterPro" id="IPR000192">
    <property type="entry name" value="Aminotrans_V_dom"/>
</dbReference>
<evidence type="ECO:0000256" key="2">
    <source>
        <dbReference type="ARBA" id="ARBA00006490"/>
    </source>
</evidence>
<feature type="active site" description="Cysteine persulfide intermediate" evidence="10">
    <location>
        <position position="329"/>
    </location>
</feature>
<dbReference type="PANTHER" id="PTHR11601:SF34">
    <property type="entry name" value="CYSTEINE DESULFURASE"/>
    <property type="match status" value="1"/>
</dbReference>
<dbReference type="PANTHER" id="PTHR11601">
    <property type="entry name" value="CYSTEINE DESULFURYLASE FAMILY MEMBER"/>
    <property type="match status" value="1"/>
</dbReference>
<keyword evidence="7 10" id="KW-0408">Iron</keyword>
<accession>U5QPY7</accession>
<dbReference type="GO" id="GO:0046872">
    <property type="term" value="F:metal ion binding"/>
    <property type="evidence" value="ECO:0007669"/>
    <property type="project" value="UniProtKB-KW"/>
</dbReference>
<feature type="binding site" evidence="10">
    <location>
        <position position="181"/>
    </location>
    <ligand>
        <name>pyridoxal 5'-phosphate</name>
        <dbReference type="ChEBI" id="CHEBI:597326"/>
    </ligand>
</feature>
<comment type="similarity">
    <text evidence="2 10">Belongs to the class-V pyridoxal-phosphate-dependent aminotransferase family. NifS/IscS subfamily.</text>
</comment>
<dbReference type="RefSeq" id="WP_023174993.1">
    <property type="nucleotide sequence ID" value="NC_022600.1"/>
</dbReference>
<dbReference type="UniPathway" id="UPA00266"/>
<dbReference type="InterPro" id="IPR020578">
    <property type="entry name" value="Aminotrans_V_PyrdxlP_BS"/>
</dbReference>
<evidence type="ECO:0000313" key="13">
    <source>
        <dbReference type="EMBL" id="AGY59694.1"/>
    </source>
</evidence>
<keyword evidence="5 10" id="KW-0479">Metal-binding</keyword>
<dbReference type="GO" id="GO:0031071">
    <property type="term" value="F:cysteine desulfurase activity"/>
    <property type="evidence" value="ECO:0007669"/>
    <property type="project" value="UniProtKB-UniRule"/>
</dbReference>
<comment type="subunit">
    <text evidence="10">Homodimer. Forms a heterotetramer with IscU, interacts with other sulfur acceptors.</text>
</comment>
<dbReference type="InterPro" id="IPR015424">
    <property type="entry name" value="PyrdxlP-dep_Trfase"/>
</dbReference>
<evidence type="ECO:0000256" key="11">
    <source>
        <dbReference type="RuleBase" id="RU004504"/>
    </source>
</evidence>
<dbReference type="InterPro" id="IPR010240">
    <property type="entry name" value="Cys_deSase_IscS"/>
</dbReference>
<dbReference type="GO" id="GO:0051537">
    <property type="term" value="F:2 iron, 2 sulfur cluster binding"/>
    <property type="evidence" value="ECO:0007669"/>
    <property type="project" value="UniProtKB-UniRule"/>
</dbReference>
<dbReference type="eggNOG" id="COG1104">
    <property type="taxonomic scope" value="Bacteria"/>
</dbReference>
<evidence type="ECO:0000256" key="10">
    <source>
        <dbReference type="HAMAP-Rule" id="MF_00331"/>
    </source>
</evidence>
<dbReference type="NCBIfam" id="NF010611">
    <property type="entry name" value="PRK14012.1"/>
    <property type="match status" value="1"/>
</dbReference>
<comment type="function">
    <text evidence="10">Master enzyme that delivers sulfur to a number of partners involved in Fe-S cluster assembly, tRNA modification or cofactor biosynthesis. Catalyzes the removal of elemental sulfur atoms from cysteine to produce alanine. Functions as a sulfur delivery protein for Fe-S cluster synthesis onto IscU, an Fe-S scaffold assembly protein, as well as other S acceptor proteins.</text>
</comment>
<dbReference type="AlphaFoldDB" id="U5QPY7"/>
<dbReference type="SUPFAM" id="SSF53383">
    <property type="entry name" value="PLP-dependent transferases"/>
    <property type="match status" value="1"/>
</dbReference>
<keyword evidence="8 10" id="KW-0411">Iron-sulfur</keyword>
<dbReference type="Pfam" id="PF00266">
    <property type="entry name" value="Aminotran_5"/>
    <property type="match status" value="1"/>
</dbReference>
<evidence type="ECO:0000256" key="1">
    <source>
        <dbReference type="ARBA" id="ARBA00001933"/>
    </source>
</evidence>
<dbReference type="InterPro" id="IPR015421">
    <property type="entry name" value="PyrdxlP-dep_Trfase_major"/>
</dbReference>
<feature type="binding site" evidence="10">
    <location>
        <begin position="73"/>
        <end position="74"/>
    </location>
    <ligand>
        <name>pyridoxal 5'-phosphate</name>
        <dbReference type="ChEBI" id="CHEBI:597326"/>
    </ligand>
</feature>
<dbReference type="EC" id="2.8.1.7" evidence="10"/>
<dbReference type="HAMAP" id="MF_00331">
    <property type="entry name" value="Cys_desulf_IscS"/>
    <property type="match status" value="1"/>
</dbReference>
<comment type="subcellular location">
    <subcellularLocation>
        <location evidence="10">Cytoplasm</location>
    </subcellularLocation>
</comment>
<dbReference type="NCBIfam" id="NF002806">
    <property type="entry name" value="PRK02948.1"/>
    <property type="match status" value="1"/>
</dbReference>
<evidence type="ECO:0000313" key="14">
    <source>
        <dbReference type="Proteomes" id="UP000017396"/>
    </source>
</evidence>
<dbReference type="GO" id="GO:0044571">
    <property type="term" value="P:[2Fe-2S] cluster assembly"/>
    <property type="evidence" value="ECO:0007669"/>
    <property type="project" value="UniProtKB-UniRule"/>
</dbReference>
<protein>
    <recommendedName>
        <fullName evidence="10">Cysteine desulfurase IscS</fullName>
        <ecNumber evidence="10">2.8.1.7</ecNumber>
    </recommendedName>
</protein>
<evidence type="ECO:0000256" key="5">
    <source>
        <dbReference type="ARBA" id="ARBA00022723"/>
    </source>
</evidence>
<dbReference type="Gene3D" id="3.90.1150.10">
    <property type="entry name" value="Aspartate Aminotransferase, domain 1"/>
    <property type="match status" value="1"/>
</dbReference>
<dbReference type="OrthoDB" id="9808002at2"/>
<dbReference type="FunFam" id="3.40.640.10:FF:000003">
    <property type="entry name" value="Cysteine desulfurase IscS"/>
    <property type="match status" value="1"/>
</dbReference>
<feature type="binding site" description="via persulfide group" evidence="10">
    <location>
        <position position="329"/>
    </location>
    <ligand>
        <name>[2Fe-2S] cluster</name>
        <dbReference type="ChEBI" id="CHEBI:190135"/>
        <note>ligand shared with IscU</note>
    </ligand>
</feature>
<dbReference type="KEGG" id="glj:GKIL_3448"/>
<dbReference type="GO" id="GO:1990221">
    <property type="term" value="C:L-cysteine desulfurase complex"/>
    <property type="evidence" value="ECO:0007669"/>
    <property type="project" value="UniProtKB-ARBA"/>
</dbReference>
<evidence type="ECO:0000256" key="8">
    <source>
        <dbReference type="ARBA" id="ARBA00023014"/>
    </source>
</evidence>
<dbReference type="Proteomes" id="UP000017396">
    <property type="component" value="Chromosome"/>
</dbReference>
<keyword evidence="6 10" id="KW-0663">Pyridoxal phosphate</keyword>
<comment type="pathway">
    <text evidence="10">Cofactor biosynthesis; iron-sulfur cluster biosynthesis.</text>
</comment>
<dbReference type="PIRSF" id="PIRSF005572">
    <property type="entry name" value="NifS"/>
    <property type="match status" value="1"/>
</dbReference>
<gene>
    <name evidence="10 13" type="primary">iscS</name>
    <name evidence="13" type="ORF">GKIL_3448</name>
</gene>
<proteinExistence type="inferred from homology"/>
<evidence type="ECO:0000256" key="4">
    <source>
        <dbReference type="ARBA" id="ARBA00022714"/>
    </source>
</evidence>
<dbReference type="PATRIC" id="fig|1183438.3.peg.3387"/>
<comment type="catalytic activity">
    <reaction evidence="9 10">
        <text>(sulfur carrier)-H + L-cysteine = (sulfur carrier)-SH + L-alanine</text>
        <dbReference type="Rhea" id="RHEA:43892"/>
        <dbReference type="Rhea" id="RHEA-COMP:14737"/>
        <dbReference type="Rhea" id="RHEA-COMP:14739"/>
        <dbReference type="ChEBI" id="CHEBI:29917"/>
        <dbReference type="ChEBI" id="CHEBI:35235"/>
        <dbReference type="ChEBI" id="CHEBI:57972"/>
        <dbReference type="ChEBI" id="CHEBI:64428"/>
        <dbReference type="EC" id="2.8.1.7"/>
    </reaction>
</comment>
<feature type="binding site" evidence="10">
    <location>
        <position position="242"/>
    </location>
    <ligand>
        <name>pyridoxal 5'-phosphate</name>
        <dbReference type="ChEBI" id="CHEBI:597326"/>
    </ligand>
</feature>
<evidence type="ECO:0000256" key="3">
    <source>
        <dbReference type="ARBA" id="ARBA00022679"/>
    </source>
</evidence>
<name>U5QPY7_GLOK1</name>
<reference evidence="13 14" key="1">
    <citation type="journal article" date="2013" name="PLoS ONE">
        <title>Cultivation and Complete Genome Sequencing of Gloeobacter kilaueensis sp. nov., from a Lava Cave in Kilauea Caldera, Hawai'i.</title>
        <authorList>
            <person name="Saw J.H."/>
            <person name="Schatz M."/>
            <person name="Brown M.V."/>
            <person name="Kunkel D.D."/>
            <person name="Foster J.S."/>
            <person name="Shick H."/>
            <person name="Christensen S."/>
            <person name="Hou S."/>
            <person name="Wan X."/>
            <person name="Donachie S.P."/>
        </authorList>
    </citation>
    <scope>NUCLEOTIDE SEQUENCE [LARGE SCALE GENOMIC DNA]</scope>
    <source>
        <strain evidence="14">JS</strain>
    </source>
</reference>
<feature type="binding site" evidence="10">
    <location>
        <begin position="201"/>
        <end position="203"/>
    </location>
    <ligand>
        <name>pyridoxal 5'-phosphate</name>
        <dbReference type="ChEBI" id="CHEBI:597326"/>
    </ligand>
</feature>
<dbReference type="Gene3D" id="3.40.640.10">
    <property type="entry name" value="Type I PLP-dependent aspartate aminotransferase-like (Major domain)"/>
    <property type="match status" value="1"/>
</dbReference>
<feature type="binding site" evidence="10">
    <location>
        <position position="153"/>
    </location>
    <ligand>
        <name>pyridoxal 5'-phosphate</name>
        <dbReference type="ChEBI" id="CHEBI:597326"/>
    </ligand>
</feature>
<keyword evidence="4 10" id="KW-0001">2Fe-2S</keyword>
<feature type="domain" description="Aminotransferase class V" evidence="12">
    <location>
        <begin position="5"/>
        <end position="369"/>
    </location>
</feature>
<dbReference type="InterPro" id="IPR016454">
    <property type="entry name" value="Cysteine_dSase"/>
</dbReference>
<dbReference type="STRING" id="1183438.GKIL_3448"/>